<dbReference type="GO" id="GO:0005524">
    <property type="term" value="F:ATP binding"/>
    <property type="evidence" value="ECO:0007669"/>
    <property type="project" value="UniProtKB-KW"/>
</dbReference>
<feature type="domain" description="Schlafen AlbA-2" evidence="1">
    <location>
        <begin position="24"/>
        <end position="147"/>
    </location>
</feature>
<dbReference type="PANTHER" id="PTHR30595:SF6">
    <property type="entry name" value="SCHLAFEN ALBA-2 DOMAIN-CONTAINING PROTEIN"/>
    <property type="match status" value="1"/>
</dbReference>
<keyword evidence="3" id="KW-1185">Reference proteome</keyword>
<dbReference type="InterPro" id="IPR038461">
    <property type="entry name" value="Schlafen_AlbA_2_dom_sf"/>
</dbReference>
<keyword evidence="2" id="KW-0547">Nucleotide-binding</keyword>
<dbReference type="RefSeq" id="WP_135660099.1">
    <property type="nucleotide sequence ID" value="NZ_RQHF01000034.1"/>
</dbReference>
<name>A0ABY2NKR3_9LEPT</name>
<feature type="non-terminal residue" evidence="2">
    <location>
        <position position="270"/>
    </location>
</feature>
<gene>
    <name evidence="2" type="ORF">EHQ95_15200</name>
</gene>
<keyword evidence="2" id="KW-0067">ATP-binding</keyword>
<dbReference type="Pfam" id="PF04326">
    <property type="entry name" value="SLFN_AlbA_2"/>
    <property type="match status" value="1"/>
</dbReference>
<dbReference type="PANTHER" id="PTHR30595">
    <property type="entry name" value="GLPR-RELATED TRANSCRIPTIONAL REPRESSOR"/>
    <property type="match status" value="1"/>
</dbReference>
<protein>
    <submittedName>
        <fullName evidence="2">ATP-binding protein</fullName>
    </submittedName>
</protein>
<evidence type="ECO:0000259" key="1">
    <source>
        <dbReference type="Pfam" id="PF04326"/>
    </source>
</evidence>
<accession>A0ABY2NKR3</accession>
<comment type="caution">
    <text evidence="2">The sequence shown here is derived from an EMBL/GenBank/DDBJ whole genome shotgun (WGS) entry which is preliminary data.</text>
</comment>
<reference evidence="3" key="1">
    <citation type="journal article" date="2019" name="PLoS Negl. Trop. Dis.">
        <title>Revisiting the worldwide diversity of Leptospira species in the environment.</title>
        <authorList>
            <person name="Vincent A.T."/>
            <person name="Schiettekatte O."/>
            <person name="Bourhy P."/>
            <person name="Veyrier F.J."/>
            <person name="Picardeau M."/>
        </authorList>
    </citation>
    <scope>NUCLEOTIDE SEQUENCE [LARGE SCALE GENOMIC DNA]</scope>
    <source>
        <strain evidence="3">201601955</strain>
    </source>
</reference>
<proteinExistence type="predicted"/>
<dbReference type="InterPro" id="IPR007421">
    <property type="entry name" value="Schlafen_AlbA_2_dom"/>
</dbReference>
<dbReference type="Proteomes" id="UP000298112">
    <property type="component" value="Unassembled WGS sequence"/>
</dbReference>
<sequence>MINKNFENIKIEDITQLIENGVPESKTIEYKLELNDDNADSKKEFLADLSSFANSEGGDLIYGLRCENGVPIEIIGIDVDNIDQKLLQLENIIRDGLSPRIIFNIKYIELNSKYLFIFRVSKSWSKPHRIEYKNYHRFYGRNTAGKYLLDINELRNNFLSTNDIVTNIKNFITNRNTEILSNNGIAKLNDGCKLAIYLIPLNSFVSNQTFDLFKVKDIFCPPSQYNWEFRTNLEGFLKYTISDENITSYVQLYRNGIIEAVLTNTFLDKE</sequence>
<evidence type="ECO:0000313" key="3">
    <source>
        <dbReference type="Proteomes" id="UP000298112"/>
    </source>
</evidence>
<dbReference type="EMBL" id="RQHF01000034">
    <property type="protein sequence ID" value="TGM48835.1"/>
    <property type="molecule type" value="Genomic_DNA"/>
</dbReference>
<evidence type="ECO:0000313" key="2">
    <source>
        <dbReference type="EMBL" id="TGM48835.1"/>
    </source>
</evidence>
<dbReference type="Gene3D" id="3.30.950.30">
    <property type="entry name" value="Schlafen, AAA domain"/>
    <property type="match status" value="1"/>
</dbReference>
<organism evidence="2 3">
    <name type="scientific">Leptospira vanthielii</name>
    <dbReference type="NCBI Taxonomy" id="293085"/>
    <lineage>
        <taxon>Bacteria</taxon>
        <taxon>Pseudomonadati</taxon>
        <taxon>Spirochaetota</taxon>
        <taxon>Spirochaetia</taxon>
        <taxon>Leptospirales</taxon>
        <taxon>Leptospiraceae</taxon>
        <taxon>Leptospira</taxon>
    </lineage>
</organism>